<dbReference type="GO" id="GO:0003700">
    <property type="term" value="F:DNA-binding transcription factor activity"/>
    <property type="evidence" value="ECO:0007669"/>
    <property type="project" value="InterPro"/>
</dbReference>
<dbReference type="InterPro" id="IPR009594">
    <property type="entry name" value="Tscrpt_reg_HTH_AraC_N"/>
</dbReference>
<accession>A0A402CUH5</accession>
<dbReference type="Gene3D" id="1.10.10.60">
    <property type="entry name" value="Homeodomain-like"/>
    <property type="match status" value="2"/>
</dbReference>
<name>A0A402CUH5_9BACT</name>
<dbReference type="SUPFAM" id="SSF46689">
    <property type="entry name" value="Homeodomain-like"/>
    <property type="match status" value="2"/>
</dbReference>
<proteinExistence type="predicted"/>
<dbReference type="InterPro" id="IPR009057">
    <property type="entry name" value="Homeodomain-like_sf"/>
</dbReference>
<feature type="region of interest" description="Disordered" evidence="3">
    <location>
        <begin position="1"/>
        <end position="27"/>
    </location>
</feature>
<dbReference type="Pfam" id="PF12833">
    <property type="entry name" value="HTH_18"/>
    <property type="match status" value="1"/>
</dbReference>
<dbReference type="RefSeq" id="WP_119321031.1">
    <property type="nucleotide sequence ID" value="NZ_AP025739.1"/>
</dbReference>
<dbReference type="KEGG" id="ccot:CCAX7_10300"/>
<keyword evidence="2" id="KW-0804">Transcription</keyword>
<sequence length="326" mass="36729">MNFINEAGNNQDTDRSHGTQPNAELREKVNREELVERIARAIPIDGTDEPVKGLRLNRMSSIAGPHHNVTQPSFCVIAQGAKEILLGNERYRYDPYKYFLATVELPAVSQLVEASPERPYLSLRLNLDSATVASVMLEAEIPSPRRDVNRVRAMNVSPLDSGLLDAAVRLVRLVDAPPAEARVLLPLITREIIFRLLAGDQGARLRHIAVLGGHTDRIARAIERLRHDFDKPLRIESLAHDLGMSPSGFHEHFKAVTAMSPLQFQKNLRLQEARRLLLGEDLDASSAAFRVGYEDTSHFSREYKRFFGHPPMRDIERLRAADRVEV</sequence>
<keyword evidence="5" id="KW-1185">Reference proteome</keyword>
<organism evidence="4 5">
    <name type="scientific">Capsulimonas corticalis</name>
    <dbReference type="NCBI Taxonomy" id="2219043"/>
    <lineage>
        <taxon>Bacteria</taxon>
        <taxon>Bacillati</taxon>
        <taxon>Armatimonadota</taxon>
        <taxon>Armatimonadia</taxon>
        <taxon>Capsulimonadales</taxon>
        <taxon>Capsulimonadaceae</taxon>
        <taxon>Capsulimonas</taxon>
    </lineage>
</organism>
<dbReference type="GO" id="GO:0043565">
    <property type="term" value="F:sequence-specific DNA binding"/>
    <property type="evidence" value="ECO:0007669"/>
    <property type="project" value="InterPro"/>
</dbReference>
<evidence type="ECO:0000256" key="2">
    <source>
        <dbReference type="ARBA" id="ARBA00023163"/>
    </source>
</evidence>
<reference evidence="4 5" key="1">
    <citation type="journal article" date="2019" name="Int. J. Syst. Evol. Microbiol.">
        <title>Capsulimonas corticalis gen. nov., sp. nov., an aerobic capsulated bacterium, of a novel bacterial order, Capsulimonadales ord. nov., of the class Armatimonadia of the phylum Armatimonadetes.</title>
        <authorList>
            <person name="Li J."/>
            <person name="Kudo C."/>
            <person name="Tonouchi A."/>
        </authorList>
    </citation>
    <scope>NUCLEOTIDE SEQUENCE [LARGE SCALE GENOMIC DNA]</scope>
    <source>
        <strain evidence="4 5">AX-7</strain>
    </source>
</reference>
<evidence type="ECO:0000313" key="4">
    <source>
        <dbReference type="EMBL" id="BDI28979.1"/>
    </source>
</evidence>
<evidence type="ECO:0000256" key="3">
    <source>
        <dbReference type="SAM" id="MobiDB-lite"/>
    </source>
</evidence>
<dbReference type="PROSITE" id="PS01124">
    <property type="entry name" value="HTH_ARAC_FAMILY_2"/>
    <property type="match status" value="1"/>
</dbReference>
<dbReference type="Pfam" id="PF06719">
    <property type="entry name" value="AraC_N"/>
    <property type="match status" value="1"/>
</dbReference>
<dbReference type="Proteomes" id="UP000287394">
    <property type="component" value="Chromosome"/>
</dbReference>
<evidence type="ECO:0000313" key="5">
    <source>
        <dbReference type="Proteomes" id="UP000287394"/>
    </source>
</evidence>
<protein>
    <submittedName>
        <fullName evidence="4">AraC family transcriptional regulator</fullName>
    </submittedName>
</protein>
<dbReference type="SMART" id="SM00342">
    <property type="entry name" value="HTH_ARAC"/>
    <property type="match status" value="1"/>
</dbReference>
<dbReference type="AlphaFoldDB" id="A0A402CUH5"/>
<keyword evidence="1" id="KW-0805">Transcription regulation</keyword>
<dbReference type="PANTHER" id="PTHR43436:SF1">
    <property type="entry name" value="TRANSCRIPTIONAL REGULATORY PROTEIN"/>
    <property type="match status" value="1"/>
</dbReference>
<dbReference type="PANTHER" id="PTHR43436">
    <property type="entry name" value="ARAC-FAMILY TRANSCRIPTIONAL REGULATOR"/>
    <property type="match status" value="1"/>
</dbReference>
<dbReference type="InterPro" id="IPR018060">
    <property type="entry name" value="HTH_AraC"/>
</dbReference>
<gene>
    <name evidence="4" type="ORF">CCAX7_10300</name>
</gene>
<dbReference type="EMBL" id="AP025739">
    <property type="protein sequence ID" value="BDI28979.1"/>
    <property type="molecule type" value="Genomic_DNA"/>
</dbReference>
<evidence type="ECO:0000256" key="1">
    <source>
        <dbReference type="ARBA" id="ARBA00023015"/>
    </source>
</evidence>
<dbReference type="OrthoDB" id="34150at2"/>